<dbReference type="Pfam" id="PF09832">
    <property type="entry name" value="DUF2059"/>
    <property type="match status" value="1"/>
</dbReference>
<reference evidence="3" key="2">
    <citation type="submission" date="2023-01" db="EMBL/GenBank/DDBJ databases">
        <title>Draft genome sequence of Maritalea porphyrae strain NBRC 107169.</title>
        <authorList>
            <person name="Sun Q."/>
            <person name="Mori K."/>
        </authorList>
    </citation>
    <scope>NUCLEOTIDE SEQUENCE</scope>
    <source>
        <strain evidence="3">NBRC 107169</strain>
    </source>
</reference>
<sequence>MALMKQLTTWIIAAATAMVVSFSAQAQEIGPEHLALAKKYVQMTDTSHLYERVIVEISKKAMELTIQQNPEIAASIATAAKDVATSYFDGTNELHDSFARIYAARFSVEELNEIIAFYETPVGTKLLANNQAVGANLEAAAGIWKSNLETEIAIKLRTLLKERGFDI</sequence>
<evidence type="ECO:0000313" key="4">
    <source>
        <dbReference type="Proteomes" id="UP001161405"/>
    </source>
</evidence>
<dbReference type="EMBL" id="BSNI01000002">
    <property type="protein sequence ID" value="GLQ18072.1"/>
    <property type="molecule type" value="Genomic_DNA"/>
</dbReference>
<feature type="chain" id="PRO_5047051743" description="DUF2059 domain-containing protein" evidence="1">
    <location>
        <begin position="27"/>
        <end position="167"/>
    </location>
</feature>
<keyword evidence="1" id="KW-0732">Signal</keyword>
<accession>A0ABQ5USD1</accession>
<dbReference type="Proteomes" id="UP001161405">
    <property type="component" value="Unassembled WGS sequence"/>
</dbReference>
<name>A0ABQ5USD1_9HYPH</name>
<feature type="signal peptide" evidence="1">
    <location>
        <begin position="1"/>
        <end position="26"/>
    </location>
</feature>
<evidence type="ECO:0000256" key="1">
    <source>
        <dbReference type="SAM" id="SignalP"/>
    </source>
</evidence>
<reference evidence="3" key="1">
    <citation type="journal article" date="2014" name="Int. J. Syst. Evol. Microbiol.">
        <title>Complete genome of a new Firmicutes species belonging to the dominant human colonic microbiota ('Ruminococcus bicirculans') reveals two chromosomes and a selective capacity to utilize plant glucans.</title>
        <authorList>
            <consortium name="NISC Comparative Sequencing Program"/>
            <person name="Wegmann U."/>
            <person name="Louis P."/>
            <person name="Goesmann A."/>
            <person name="Henrissat B."/>
            <person name="Duncan S.H."/>
            <person name="Flint H.J."/>
        </authorList>
    </citation>
    <scope>NUCLEOTIDE SEQUENCE</scope>
    <source>
        <strain evidence="3">NBRC 107169</strain>
    </source>
</reference>
<protein>
    <recommendedName>
        <fullName evidence="2">DUF2059 domain-containing protein</fullName>
    </recommendedName>
</protein>
<proteinExistence type="predicted"/>
<dbReference type="InterPro" id="IPR018637">
    <property type="entry name" value="DUF2059"/>
</dbReference>
<evidence type="ECO:0000259" key="2">
    <source>
        <dbReference type="Pfam" id="PF09832"/>
    </source>
</evidence>
<dbReference type="RefSeq" id="WP_284364681.1">
    <property type="nucleotide sequence ID" value="NZ_BSNI01000002.1"/>
</dbReference>
<comment type="caution">
    <text evidence="3">The sequence shown here is derived from an EMBL/GenBank/DDBJ whole genome shotgun (WGS) entry which is preliminary data.</text>
</comment>
<keyword evidence="4" id="KW-1185">Reference proteome</keyword>
<evidence type="ECO:0000313" key="3">
    <source>
        <dbReference type="EMBL" id="GLQ18072.1"/>
    </source>
</evidence>
<organism evidence="3 4">
    <name type="scientific">Maritalea porphyrae</name>
    <dbReference type="NCBI Taxonomy" id="880732"/>
    <lineage>
        <taxon>Bacteria</taxon>
        <taxon>Pseudomonadati</taxon>
        <taxon>Pseudomonadota</taxon>
        <taxon>Alphaproteobacteria</taxon>
        <taxon>Hyphomicrobiales</taxon>
        <taxon>Devosiaceae</taxon>
        <taxon>Maritalea</taxon>
    </lineage>
</organism>
<gene>
    <name evidence="3" type="ORF">GCM10007879_23210</name>
</gene>
<feature type="domain" description="DUF2059" evidence="2">
    <location>
        <begin position="93"/>
        <end position="142"/>
    </location>
</feature>